<keyword evidence="2" id="KW-1185">Reference proteome</keyword>
<evidence type="ECO:0000313" key="2">
    <source>
        <dbReference type="Proteomes" id="UP000006727"/>
    </source>
</evidence>
<sequence length="75" mass="8444">MPDVCLMFTATYHDPSCCEVLLVLRLGTMLISFCFGGISEANYVHLVTYYVQSFDGVMLHLNGNIQLLNRERVIG</sequence>
<reference evidence="1 2" key="1">
    <citation type="journal article" date="2008" name="Science">
        <title>The Physcomitrella genome reveals evolutionary insights into the conquest of land by plants.</title>
        <authorList>
            <person name="Rensing S."/>
            <person name="Lang D."/>
            <person name="Zimmer A."/>
            <person name="Terry A."/>
            <person name="Salamov A."/>
            <person name="Shapiro H."/>
            <person name="Nishiyama T."/>
            <person name="Perroud P.-F."/>
            <person name="Lindquist E."/>
            <person name="Kamisugi Y."/>
            <person name="Tanahashi T."/>
            <person name="Sakakibara K."/>
            <person name="Fujita T."/>
            <person name="Oishi K."/>
            <person name="Shin-I T."/>
            <person name="Kuroki Y."/>
            <person name="Toyoda A."/>
            <person name="Suzuki Y."/>
            <person name="Hashimoto A."/>
            <person name="Yamaguchi K."/>
            <person name="Sugano A."/>
            <person name="Kohara Y."/>
            <person name="Fujiyama A."/>
            <person name="Anterola A."/>
            <person name="Aoki S."/>
            <person name="Ashton N."/>
            <person name="Barbazuk W.B."/>
            <person name="Barker E."/>
            <person name="Bennetzen J."/>
            <person name="Bezanilla M."/>
            <person name="Blankenship R."/>
            <person name="Cho S.H."/>
            <person name="Dutcher S."/>
            <person name="Estelle M."/>
            <person name="Fawcett J.A."/>
            <person name="Gundlach H."/>
            <person name="Hanada K."/>
            <person name="Heyl A."/>
            <person name="Hicks K.A."/>
            <person name="Hugh J."/>
            <person name="Lohr M."/>
            <person name="Mayer K."/>
            <person name="Melkozernov A."/>
            <person name="Murata T."/>
            <person name="Nelson D."/>
            <person name="Pils B."/>
            <person name="Prigge M."/>
            <person name="Reiss B."/>
            <person name="Renner T."/>
            <person name="Rombauts S."/>
            <person name="Rushton P."/>
            <person name="Sanderfoot A."/>
            <person name="Schween G."/>
            <person name="Shiu S.-H."/>
            <person name="Stueber K."/>
            <person name="Theodoulou F.L."/>
            <person name="Tu H."/>
            <person name="Van de Peer Y."/>
            <person name="Verrier P.J."/>
            <person name="Waters E."/>
            <person name="Wood A."/>
            <person name="Yang L."/>
            <person name="Cove D."/>
            <person name="Cuming A."/>
            <person name="Hasebe M."/>
            <person name="Lucas S."/>
            <person name="Mishler D.B."/>
            <person name="Reski R."/>
            <person name="Grigoriev I."/>
            <person name="Quatrano R.S."/>
            <person name="Boore J.L."/>
        </authorList>
    </citation>
    <scope>NUCLEOTIDE SEQUENCE [LARGE SCALE GENOMIC DNA]</scope>
    <source>
        <strain evidence="1 2">cv. Gransden 2004</strain>
    </source>
</reference>
<protein>
    <submittedName>
        <fullName evidence="1">Uncharacterized protein</fullName>
    </submittedName>
</protein>
<dbReference type="Gramene" id="Pp3c14_25290V3.3">
    <property type="protein sequence ID" value="PAC:32961461.CDS.1"/>
    <property type="gene ID" value="Pp3c14_25290"/>
</dbReference>
<evidence type="ECO:0000313" key="1">
    <source>
        <dbReference type="EnsemblPlants" id="PAC:32961461.CDS.1"/>
    </source>
</evidence>
<dbReference type="EnsemblPlants" id="Pp3c14_25290V3.3">
    <property type="protein sequence ID" value="PAC:32961461.CDS.1"/>
    <property type="gene ID" value="Pp3c14_25290"/>
</dbReference>
<reference evidence="1" key="3">
    <citation type="submission" date="2020-12" db="UniProtKB">
        <authorList>
            <consortium name="EnsemblPlants"/>
        </authorList>
    </citation>
    <scope>IDENTIFICATION</scope>
</reference>
<reference evidence="1 2" key="2">
    <citation type="journal article" date="2018" name="Plant J.">
        <title>The Physcomitrella patens chromosome-scale assembly reveals moss genome structure and evolution.</title>
        <authorList>
            <person name="Lang D."/>
            <person name="Ullrich K.K."/>
            <person name="Murat F."/>
            <person name="Fuchs J."/>
            <person name="Jenkins J."/>
            <person name="Haas F.B."/>
            <person name="Piednoel M."/>
            <person name="Gundlach H."/>
            <person name="Van Bel M."/>
            <person name="Meyberg R."/>
            <person name="Vives C."/>
            <person name="Morata J."/>
            <person name="Symeonidi A."/>
            <person name="Hiss M."/>
            <person name="Muchero W."/>
            <person name="Kamisugi Y."/>
            <person name="Saleh O."/>
            <person name="Blanc G."/>
            <person name="Decker E.L."/>
            <person name="van Gessel N."/>
            <person name="Grimwood J."/>
            <person name="Hayes R.D."/>
            <person name="Graham S.W."/>
            <person name="Gunter L.E."/>
            <person name="McDaniel S.F."/>
            <person name="Hoernstein S.N.W."/>
            <person name="Larsson A."/>
            <person name="Li F.W."/>
            <person name="Perroud P.F."/>
            <person name="Phillips J."/>
            <person name="Ranjan P."/>
            <person name="Rokshar D.S."/>
            <person name="Rothfels C.J."/>
            <person name="Schneider L."/>
            <person name="Shu S."/>
            <person name="Stevenson D.W."/>
            <person name="Thummler F."/>
            <person name="Tillich M."/>
            <person name="Villarreal Aguilar J.C."/>
            <person name="Widiez T."/>
            <person name="Wong G.K."/>
            <person name="Wymore A."/>
            <person name="Zhang Y."/>
            <person name="Zimmer A.D."/>
            <person name="Quatrano R.S."/>
            <person name="Mayer K.F.X."/>
            <person name="Goodstein D."/>
            <person name="Casacuberta J.M."/>
            <person name="Vandepoele K."/>
            <person name="Reski R."/>
            <person name="Cuming A.C."/>
            <person name="Tuskan G.A."/>
            <person name="Maumus F."/>
            <person name="Salse J."/>
            <person name="Schmutz J."/>
            <person name="Rensing S.A."/>
        </authorList>
    </citation>
    <scope>NUCLEOTIDE SEQUENCE [LARGE SCALE GENOMIC DNA]</scope>
    <source>
        <strain evidence="1 2">cv. Gransden 2004</strain>
    </source>
</reference>
<dbReference type="AlphaFoldDB" id="A0A7I3ZLH5"/>
<dbReference type="Proteomes" id="UP000006727">
    <property type="component" value="Chromosome 14"/>
</dbReference>
<name>A0A7I3ZLH5_PHYPA</name>
<gene>
    <name evidence="1" type="primary">LOC112291480</name>
</gene>
<organism evidence="1 2">
    <name type="scientific">Physcomitrium patens</name>
    <name type="common">Spreading-leaved earth moss</name>
    <name type="synonym">Physcomitrella patens</name>
    <dbReference type="NCBI Taxonomy" id="3218"/>
    <lineage>
        <taxon>Eukaryota</taxon>
        <taxon>Viridiplantae</taxon>
        <taxon>Streptophyta</taxon>
        <taxon>Embryophyta</taxon>
        <taxon>Bryophyta</taxon>
        <taxon>Bryophytina</taxon>
        <taxon>Bryopsida</taxon>
        <taxon>Funariidae</taxon>
        <taxon>Funariales</taxon>
        <taxon>Funariaceae</taxon>
        <taxon>Physcomitrium</taxon>
    </lineage>
</organism>
<proteinExistence type="predicted"/>
<accession>A0A7I3ZLH5</accession>
<dbReference type="EMBL" id="ABEU02000014">
    <property type="status" value="NOT_ANNOTATED_CDS"/>
    <property type="molecule type" value="Genomic_DNA"/>
</dbReference>